<dbReference type="EMBL" id="JAVFKN010000004">
    <property type="protein sequence ID" value="MDQ5767951.1"/>
    <property type="molecule type" value="Genomic_DNA"/>
</dbReference>
<dbReference type="AlphaFoldDB" id="A0AA51MNY7"/>
<protein>
    <submittedName>
        <fullName evidence="2">Uncharacterized protein</fullName>
    </submittedName>
</protein>
<evidence type="ECO:0000313" key="1">
    <source>
        <dbReference type="EMBL" id="MDQ5767951.1"/>
    </source>
</evidence>
<proteinExistence type="predicted"/>
<evidence type="ECO:0000313" key="3">
    <source>
        <dbReference type="Proteomes" id="UP001223336"/>
    </source>
</evidence>
<dbReference type="Proteomes" id="UP001229862">
    <property type="component" value="Chromosome"/>
</dbReference>
<organism evidence="2">
    <name type="scientific">Thiothrix subterranea</name>
    <dbReference type="NCBI Taxonomy" id="2735563"/>
    <lineage>
        <taxon>Bacteria</taxon>
        <taxon>Pseudomonadati</taxon>
        <taxon>Pseudomonadota</taxon>
        <taxon>Gammaproteobacteria</taxon>
        <taxon>Thiotrichales</taxon>
        <taxon>Thiotrichaceae</taxon>
        <taxon>Thiothrix</taxon>
    </lineage>
</organism>
<accession>A0AA51MNY7</accession>
<dbReference type="RefSeq" id="WP_308134067.1">
    <property type="nucleotide sequence ID" value="NZ_CP133197.1"/>
</dbReference>
<keyword evidence="3" id="KW-1185">Reference proteome</keyword>
<gene>
    <name evidence="1" type="ORF">RCC75_05395</name>
    <name evidence="2" type="ORF">RCG00_20185</name>
</gene>
<name>A0AA51MNY7_9GAMM</name>
<reference evidence="2 3" key="1">
    <citation type="submission" date="2023-08" db="EMBL/GenBank/DDBJ databases">
        <title>New molecular markers tilS and rpoB for phylogenetic and monitoring studies of the genus Thiothrix biodiversity.</title>
        <authorList>
            <person name="Ravin N.V."/>
            <person name="Smolyakov D."/>
            <person name="Markov N.D."/>
            <person name="Beletsky A.V."/>
            <person name="Mardanov A.V."/>
            <person name="Rudenko T.S."/>
            <person name="Grabovich M.Y."/>
        </authorList>
    </citation>
    <scope>NUCLEOTIDE SEQUENCE</scope>
    <source>
        <strain evidence="2">DNT52</strain>
        <strain evidence="1 3">H33</strain>
    </source>
</reference>
<dbReference type="EMBL" id="CP133217">
    <property type="protein sequence ID" value="WML86591.1"/>
    <property type="molecule type" value="Genomic_DNA"/>
</dbReference>
<sequence length="71" mass="7837">MASIIRDPDSACSDDHLFIVDDGDTIAWVKVGNDLVYIRRDGDSTLIVRVMPDDDDMDALYGEIIVPPTPT</sequence>
<evidence type="ECO:0000313" key="2">
    <source>
        <dbReference type="EMBL" id="WML86591.1"/>
    </source>
</evidence>
<dbReference type="Proteomes" id="UP001223336">
    <property type="component" value="Unassembled WGS sequence"/>
</dbReference>